<evidence type="ECO:0000259" key="8">
    <source>
        <dbReference type="Pfam" id="PF09335"/>
    </source>
</evidence>
<comment type="caution">
    <text evidence="9">The sequence shown here is derived from an EMBL/GenBank/DDBJ whole genome shotgun (WGS) entry which is preliminary data.</text>
</comment>
<evidence type="ECO:0000256" key="3">
    <source>
        <dbReference type="ARBA" id="ARBA00022475"/>
    </source>
</evidence>
<name>A0A401ZPC4_9CHLR</name>
<evidence type="ECO:0000256" key="1">
    <source>
        <dbReference type="ARBA" id="ARBA00004651"/>
    </source>
</evidence>
<feature type="transmembrane region" description="Helical" evidence="7">
    <location>
        <begin position="144"/>
        <end position="166"/>
    </location>
</feature>
<dbReference type="PANTHER" id="PTHR42709">
    <property type="entry name" value="ALKALINE PHOSPHATASE LIKE PROTEIN"/>
    <property type="match status" value="1"/>
</dbReference>
<keyword evidence="5 7" id="KW-1133">Transmembrane helix</keyword>
<dbReference type="PANTHER" id="PTHR42709:SF6">
    <property type="entry name" value="UNDECAPRENYL PHOSPHATE TRANSPORTER A"/>
    <property type="match status" value="1"/>
</dbReference>
<comment type="subcellular location">
    <subcellularLocation>
        <location evidence="1">Cell membrane</location>
        <topology evidence="1">Multi-pass membrane protein</topology>
    </subcellularLocation>
</comment>
<evidence type="ECO:0000256" key="2">
    <source>
        <dbReference type="ARBA" id="ARBA00010792"/>
    </source>
</evidence>
<feature type="transmembrane region" description="Helical" evidence="7">
    <location>
        <begin position="23"/>
        <end position="46"/>
    </location>
</feature>
<keyword evidence="3" id="KW-1003">Cell membrane</keyword>
<evidence type="ECO:0000256" key="7">
    <source>
        <dbReference type="SAM" id="Phobius"/>
    </source>
</evidence>
<dbReference type="EMBL" id="BIFQ01000002">
    <property type="protein sequence ID" value="GCE08711.1"/>
    <property type="molecule type" value="Genomic_DNA"/>
</dbReference>
<dbReference type="InterPro" id="IPR032816">
    <property type="entry name" value="VTT_dom"/>
</dbReference>
<gene>
    <name evidence="9" type="ORF">KDAU_60400</name>
</gene>
<evidence type="ECO:0000313" key="10">
    <source>
        <dbReference type="Proteomes" id="UP000287224"/>
    </source>
</evidence>
<evidence type="ECO:0000256" key="5">
    <source>
        <dbReference type="ARBA" id="ARBA00022989"/>
    </source>
</evidence>
<proteinExistence type="inferred from homology"/>
<comment type="similarity">
    <text evidence="2">Belongs to the DedA family.</text>
</comment>
<dbReference type="Pfam" id="PF09335">
    <property type="entry name" value="VTT_dom"/>
    <property type="match status" value="1"/>
</dbReference>
<organism evidence="9 10">
    <name type="scientific">Dictyobacter aurantiacus</name>
    <dbReference type="NCBI Taxonomy" id="1936993"/>
    <lineage>
        <taxon>Bacteria</taxon>
        <taxon>Bacillati</taxon>
        <taxon>Chloroflexota</taxon>
        <taxon>Ktedonobacteria</taxon>
        <taxon>Ktedonobacterales</taxon>
        <taxon>Dictyobacteraceae</taxon>
        <taxon>Dictyobacter</taxon>
    </lineage>
</organism>
<evidence type="ECO:0000256" key="4">
    <source>
        <dbReference type="ARBA" id="ARBA00022692"/>
    </source>
</evidence>
<evidence type="ECO:0000313" key="9">
    <source>
        <dbReference type="EMBL" id="GCE08711.1"/>
    </source>
</evidence>
<feature type="transmembrane region" description="Helical" evidence="7">
    <location>
        <begin position="58"/>
        <end position="79"/>
    </location>
</feature>
<keyword evidence="6 7" id="KW-0472">Membrane</keyword>
<reference evidence="10" key="1">
    <citation type="submission" date="2018-12" db="EMBL/GenBank/DDBJ databases">
        <title>Tengunoibacter tsumagoiensis gen. nov., sp. nov., Dictyobacter kobayashii sp. nov., D. alpinus sp. nov., and D. joshuensis sp. nov. and description of Dictyobacteraceae fam. nov. within the order Ktedonobacterales isolated from Tengu-no-mugimeshi.</title>
        <authorList>
            <person name="Wang C.M."/>
            <person name="Zheng Y."/>
            <person name="Sakai Y."/>
            <person name="Toyoda A."/>
            <person name="Minakuchi Y."/>
            <person name="Abe K."/>
            <person name="Yokota A."/>
            <person name="Yabe S."/>
        </authorList>
    </citation>
    <scope>NUCLEOTIDE SEQUENCE [LARGE SCALE GENOMIC DNA]</scope>
    <source>
        <strain evidence="10">S-27</strain>
    </source>
</reference>
<protein>
    <recommendedName>
        <fullName evidence="8">VTT domain-containing protein</fullName>
    </recommendedName>
</protein>
<feature type="transmembrane region" description="Helical" evidence="7">
    <location>
        <begin position="118"/>
        <end position="137"/>
    </location>
</feature>
<feature type="domain" description="VTT" evidence="8">
    <location>
        <begin position="37"/>
        <end position="164"/>
    </location>
</feature>
<keyword evidence="4 7" id="KW-0812">Transmembrane</keyword>
<dbReference type="Proteomes" id="UP000287224">
    <property type="component" value="Unassembled WGS sequence"/>
</dbReference>
<dbReference type="InterPro" id="IPR051311">
    <property type="entry name" value="DedA_domain"/>
</dbReference>
<sequence length="226" mass="25143">MLLASLISLQALQDALHVIGYPAIALFIMIECIGIPIPGETMLLLASFYAATDDRLQIPIVIACAAFGAIMGDNIGYYIGRTGGRTFVSRFGRYFFIKLNHLDHAERFFQRHGARTVFFGRFISILRIFSAFLAGVNRMDWRTFLVYNGLGGVVWATYVGLLGYIAGHYFHEHFDQVESVARTVGWAGFAIAVIITIAAVIFVKKRIVRSIASSEVADESKEHSLR</sequence>
<dbReference type="RefSeq" id="WP_160146205.1">
    <property type="nucleotide sequence ID" value="NZ_BIFQ01000002.1"/>
</dbReference>
<evidence type="ECO:0000256" key="6">
    <source>
        <dbReference type="ARBA" id="ARBA00023136"/>
    </source>
</evidence>
<dbReference type="AlphaFoldDB" id="A0A401ZPC4"/>
<feature type="transmembrane region" description="Helical" evidence="7">
    <location>
        <begin position="186"/>
        <end position="203"/>
    </location>
</feature>
<dbReference type="GO" id="GO:0005886">
    <property type="term" value="C:plasma membrane"/>
    <property type="evidence" value="ECO:0007669"/>
    <property type="project" value="UniProtKB-SubCell"/>
</dbReference>
<dbReference type="OrthoDB" id="9813426at2"/>
<keyword evidence="10" id="KW-1185">Reference proteome</keyword>
<accession>A0A401ZPC4</accession>